<evidence type="ECO:0000313" key="1">
    <source>
        <dbReference type="EMBL" id="MCM2394186.1"/>
    </source>
</evidence>
<sequence length="66" mass="7547">MNALRKIGDALLSKFVPEAEAQAASCATGCPSYKEYDCKYGLRRFERCCYHCTQPYCSAWRHTGWC</sequence>
<dbReference type="EMBL" id="JAMQAW010000102">
    <property type="protein sequence ID" value="MCM2394186.1"/>
    <property type="molecule type" value="Genomic_DNA"/>
</dbReference>
<accession>A0ABT0V0D7</accession>
<proteinExistence type="predicted"/>
<comment type="caution">
    <text evidence="1">The sequence shown here is derived from an EMBL/GenBank/DDBJ whole genome shotgun (WGS) entry which is preliminary data.</text>
</comment>
<gene>
    <name evidence="1" type="ORF">NBG84_38955</name>
</gene>
<reference evidence="1" key="1">
    <citation type="submission" date="2022-06" db="EMBL/GenBank/DDBJ databases">
        <title>Genome public.</title>
        <authorList>
            <person name="Sun Q."/>
        </authorList>
    </citation>
    <scope>NUCLEOTIDE SEQUENCE</scope>
    <source>
        <strain evidence="1">CWNU-1</strain>
    </source>
</reference>
<organism evidence="1 2">
    <name type="scientific">Streptomyces albipurpureus</name>
    <dbReference type="NCBI Taxonomy" id="2897419"/>
    <lineage>
        <taxon>Bacteria</taxon>
        <taxon>Bacillati</taxon>
        <taxon>Actinomycetota</taxon>
        <taxon>Actinomycetes</taxon>
        <taxon>Kitasatosporales</taxon>
        <taxon>Streptomycetaceae</taxon>
        <taxon>Streptomyces</taxon>
    </lineage>
</organism>
<keyword evidence="2" id="KW-1185">Reference proteome</keyword>
<protein>
    <recommendedName>
        <fullName evidence="3">Transposase</fullName>
    </recommendedName>
</protein>
<dbReference type="Proteomes" id="UP001431429">
    <property type="component" value="Unassembled WGS sequence"/>
</dbReference>
<evidence type="ECO:0000313" key="2">
    <source>
        <dbReference type="Proteomes" id="UP001431429"/>
    </source>
</evidence>
<name>A0ABT0V0D7_9ACTN</name>
<evidence type="ECO:0008006" key="3">
    <source>
        <dbReference type="Google" id="ProtNLM"/>
    </source>
</evidence>
<dbReference type="RefSeq" id="WP_250924467.1">
    <property type="nucleotide sequence ID" value="NZ_JAMQAW010000102.1"/>
</dbReference>